<dbReference type="Gene3D" id="1.25.40.10">
    <property type="entry name" value="Tetratricopeptide repeat domain"/>
    <property type="match status" value="1"/>
</dbReference>
<dbReference type="InterPro" id="IPR052039">
    <property type="entry name" value="Caspase-related_regulators"/>
</dbReference>
<evidence type="ECO:0000313" key="3">
    <source>
        <dbReference type="EMBL" id="BCG47251.1"/>
    </source>
</evidence>
<evidence type="ECO:0000259" key="2">
    <source>
        <dbReference type="PROSITE" id="PS50208"/>
    </source>
</evidence>
<reference evidence="3 4" key="1">
    <citation type="submission" date="2020-06" db="EMBL/GenBank/DDBJ databases">
        <title>Interaction of electrochemicaly active bacteria, Geobacter bremensis R4 on different carbon anode.</title>
        <authorList>
            <person name="Meng L."/>
            <person name="Yoshida N."/>
        </authorList>
    </citation>
    <scope>NUCLEOTIDE SEQUENCE [LARGE SCALE GENOMIC DNA]</scope>
    <source>
        <strain evidence="3 4">R4</strain>
    </source>
</reference>
<dbReference type="InterPro" id="IPR011600">
    <property type="entry name" value="Pept_C14_caspase"/>
</dbReference>
<dbReference type="InterPro" id="IPR001309">
    <property type="entry name" value="Pept_C14_p20"/>
</dbReference>
<feature type="signal peptide" evidence="1">
    <location>
        <begin position="1"/>
        <end position="23"/>
    </location>
</feature>
<protein>
    <recommendedName>
        <fullName evidence="2">Caspase family p20 domain-containing protein</fullName>
    </recommendedName>
</protein>
<dbReference type="GO" id="GO:0004197">
    <property type="term" value="F:cysteine-type endopeptidase activity"/>
    <property type="evidence" value="ECO:0007669"/>
    <property type="project" value="InterPro"/>
</dbReference>
<keyword evidence="4" id="KW-1185">Reference proteome</keyword>
<dbReference type="SUPFAM" id="SSF81901">
    <property type="entry name" value="HCP-like"/>
    <property type="match status" value="1"/>
</dbReference>
<name>A0A6S6M6N1_9BACT</name>
<dbReference type="InterPro" id="IPR011990">
    <property type="entry name" value="TPR-like_helical_dom_sf"/>
</dbReference>
<feature type="chain" id="PRO_5028444987" description="Caspase family p20 domain-containing protein" evidence="1">
    <location>
        <begin position="24"/>
        <end position="573"/>
    </location>
</feature>
<accession>A0A6S6M6N1</accession>
<evidence type="ECO:0000313" key="4">
    <source>
        <dbReference type="Proteomes" id="UP000515472"/>
    </source>
</evidence>
<dbReference type="InterPro" id="IPR006597">
    <property type="entry name" value="Sel1-like"/>
</dbReference>
<gene>
    <name evidence="3" type="ORF">GEOBRER4_n2079</name>
</gene>
<dbReference type="RefSeq" id="WP_185242193.1">
    <property type="nucleotide sequence ID" value="NZ_AP023213.1"/>
</dbReference>
<feature type="domain" description="Caspase family p20" evidence="2">
    <location>
        <begin position="44"/>
        <end position="177"/>
    </location>
</feature>
<dbReference type="PANTHER" id="PTHR22576">
    <property type="entry name" value="MUCOSA ASSOCIATED LYMPHOID TISSUE LYMPHOMA TRANSLOCATION PROTEIN 1/PARACASPASE"/>
    <property type="match status" value="1"/>
</dbReference>
<proteinExistence type="predicted"/>
<evidence type="ECO:0000256" key="1">
    <source>
        <dbReference type="SAM" id="SignalP"/>
    </source>
</evidence>
<organism evidence="3 4">
    <name type="scientific">Citrifermentans bremense</name>
    <dbReference type="NCBI Taxonomy" id="60035"/>
    <lineage>
        <taxon>Bacteria</taxon>
        <taxon>Pseudomonadati</taxon>
        <taxon>Thermodesulfobacteriota</taxon>
        <taxon>Desulfuromonadia</taxon>
        <taxon>Geobacterales</taxon>
        <taxon>Geobacteraceae</taxon>
        <taxon>Citrifermentans</taxon>
    </lineage>
</organism>
<dbReference type="AlphaFoldDB" id="A0A6S6M6N1"/>
<dbReference type="Gene3D" id="3.40.50.1460">
    <property type="match status" value="1"/>
</dbReference>
<dbReference type="SMART" id="SM00671">
    <property type="entry name" value="SEL1"/>
    <property type="match status" value="2"/>
</dbReference>
<dbReference type="EMBL" id="AP023213">
    <property type="protein sequence ID" value="BCG47251.1"/>
    <property type="molecule type" value="Genomic_DNA"/>
</dbReference>
<dbReference type="GO" id="GO:0006508">
    <property type="term" value="P:proteolysis"/>
    <property type="evidence" value="ECO:0007669"/>
    <property type="project" value="InterPro"/>
</dbReference>
<dbReference type="SUPFAM" id="SSF52129">
    <property type="entry name" value="Caspase-like"/>
    <property type="match status" value="1"/>
</dbReference>
<dbReference type="Proteomes" id="UP000515472">
    <property type="component" value="Chromosome"/>
</dbReference>
<keyword evidence="1" id="KW-0732">Signal</keyword>
<dbReference type="KEGG" id="gbn:GEOBRER4_20010"/>
<dbReference type="PROSITE" id="PS50208">
    <property type="entry name" value="CASPASE_P20"/>
    <property type="match status" value="1"/>
</dbReference>
<dbReference type="InterPro" id="IPR029030">
    <property type="entry name" value="Caspase-like_dom_sf"/>
</dbReference>
<dbReference type="Pfam" id="PF00656">
    <property type="entry name" value="Peptidase_C14"/>
    <property type="match status" value="1"/>
</dbReference>
<sequence>MKNYFMQLLCLAGLLVCAVPVLAAAPATNQDRGIAVVKRESAGGKRVALVIGNGVYKFSDSMPVLANPANDAEDIAAALRGFGFEVIERENQTKEEMDTAIYEFGRKIGDSEAALFYYAGHGLQIKGQNFLVPVDAKIESEAQVPYKSVNLNQLLDEMENGKSRANIVMLDACRNNPLTGKFRSGATRGLAAPTSAPKGTVIVYATDPGGVAADGDGRNGLFTAGLLTAFKGKDLSLGGVLTRASEEVEQGSERRQTPYINGPATLQKNFHFAPGSVAVAGAELESEPVEAAEPPSSPAPVREDAETVLWNEVQKGNTAEDYDAYLAQFPKGRYAALAKRRIKNFRETTAAETRAKLKKEADEARSTLSAAEAGDVDAMEKMTRYYDAGIGVAKDPAKAAKWRDKIEAVAAQKQLQAANGGSVEAMLQIAARYDAGLGVEKNPALAQTWRNKAEAVKSARLTEENSRATEERARRKESQIKSVVMFKDTKGWFEAGAKDGASGVISAIVLSPLFVPFSFLADLSALPGQSTDLNKINSEAALRPSTWGKPDSMIARATEGRATRNALTVAAAR</sequence>
<dbReference type="PANTHER" id="PTHR22576:SF37">
    <property type="entry name" value="MUCOSA-ASSOCIATED LYMPHOID TISSUE LYMPHOMA TRANSLOCATION PROTEIN 1"/>
    <property type="match status" value="1"/>
</dbReference>